<reference evidence="3 4" key="1">
    <citation type="submission" date="2023-11" db="EMBL/GenBank/DDBJ databases">
        <title>Lentzea sokolovensis, sp. nov., Lentzea kristufkii, sp. nov., and Lentzea miocenensis, sp. nov., rare actinobacteria from Sokolov Coal Basin, Miocene lacustrine sediment, Czech Republic.</title>
        <authorList>
            <person name="Lara A."/>
            <person name="Kotroba L."/>
            <person name="Nouioui I."/>
            <person name="Neumann-Schaal M."/>
            <person name="Mast Y."/>
            <person name="Chronakova A."/>
        </authorList>
    </citation>
    <scope>NUCLEOTIDE SEQUENCE [LARGE SCALE GENOMIC DNA]</scope>
    <source>
        <strain evidence="3 4">BCCO 10_0061</strain>
    </source>
</reference>
<gene>
    <name evidence="3" type="ORF">SK854_26660</name>
</gene>
<protein>
    <submittedName>
        <fullName evidence="3">DUF3558 domain-containing protein</fullName>
    </submittedName>
</protein>
<keyword evidence="2" id="KW-0732">Signal</keyword>
<dbReference type="Proteomes" id="UP001285352">
    <property type="component" value="Unassembled WGS sequence"/>
</dbReference>
<feature type="signal peptide" evidence="2">
    <location>
        <begin position="1"/>
        <end position="26"/>
    </location>
</feature>
<comment type="caution">
    <text evidence="3">The sequence shown here is derived from an EMBL/GenBank/DDBJ whole genome shotgun (WGS) entry which is preliminary data.</text>
</comment>
<evidence type="ECO:0000256" key="2">
    <source>
        <dbReference type="SAM" id="SignalP"/>
    </source>
</evidence>
<organism evidence="3 4">
    <name type="scientific">Lentzea sokolovensis</name>
    <dbReference type="NCBI Taxonomy" id="3095429"/>
    <lineage>
        <taxon>Bacteria</taxon>
        <taxon>Bacillati</taxon>
        <taxon>Actinomycetota</taxon>
        <taxon>Actinomycetes</taxon>
        <taxon>Pseudonocardiales</taxon>
        <taxon>Pseudonocardiaceae</taxon>
        <taxon>Lentzea</taxon>
    </lineage>
</organism>
<dbReference type="PROSITE" id="PS51257">
    <property type="entry name" value="PROKAR_LIPOPROTEIN"/>
    <property type="match status" value="1"/>
</dbReference>
<evidence type="ECO:0000313" key="4">
    <source>
        <dbReference type="Proteomes" id="UP001285352"/>
    </source>
</evidence>
<dbReference type="EMBL" id="JAXAVU010000010">
    <property type="protein sequence ID" value="MDX8145720.1"/>
    <property type="molecule type" value="Genomic_DNA"/>
</dbReference>
<evidence type="ECO:0000313" key="3">
    <source>
        <dbReference type="EMBL" id="MDX8145720.1"/>
    </source>
</evidence>
<name>A0ABU4V1P6_9PSEU</name>
<accession>A0ABU4V1P6</accession>
<feature type="region of interest" description="Disordered" evidence="1">
    <location>
        <begin position="25"/>
        <end position="47"/>
    </location>
</feature>
<dbReference type="Pfam" id="PF12079">
    <property type="entry name" value="DUF3558"/>
    <property type="match status" value="1"/>
</dbReference>
<feature type="chain" id="PRO_5045175520" evidence="2">
    <location>
        <begin position="27"/>
        <end position="181"/>
    </location>
</feature>
<dbReference type="RefSeq" id="WP_319977822.1">
    <property type="nucleotide sequence ID" value="NZ_JAXAVU010000010.1"/>
</dbReference>
<sequence length="181" mass="17860">MKRILISALIGLAALTAGCTGTSGNANPTPTTGGGSSSTPTSDTGSASGLKALKPCDLLSGADATGLGLELPGEAEKVATSDGCSWKVTGNGRLRAGIRTEAGVKDLNLQGDKVSDIKVGKFDATKVEAPDGAKSQCTVVIGVTESSSVAVIATLSLSSEDTAAACERASKAADLIAPKLP</sequence>
<proteinExistence type="predicted"/>
<keyword evidence="4" id="KW-1185">Reference proteome</keyword>
<dbReference type="InterPro" id="IPR024520">
    <property type="entry name" value="DUF3558"/>
</dbReference>
<evidence type="ECO:0000256" key="1">
    <source>
        <dbReference type="SAM" id="MobiDB-lite"/>
    </source>
</evidence>
<reference evidence="3 4" key="2">
    <citation type="submission" date="2023-11" db="EMBL/GenBank/DDBJ databases">
        <authorList>
            <person name="Lara A.C."/>
            <person name="Chronakova A."/>
        </authorList>
    </citation>
    <scope>NUCLEOTIDE SEQUENCE [LARGE SCALE GENOMIC DNA]</scope>
    <source>
        <strain evidence="3 4">BCCO 10_0061</strain>
    </source>
</reference>